<protein>
    <submittedName>
        <fullName evidence="1">Sulfotransferase</fullName>
    </submittedName>
</protein>
<dbReference type="Gene3D" id="3.40.50.300">
    <property type="entry name" value="P-loop containing nucleotide triphosphate hydrolases"/>
    <property type="match status" value="1"/>
</dbReference>
<sequence length="417" mass="48071">MNPDNAIRSEDYKKQPLWFKGINALWGATYPLGTKSVLKKDSLIKAARKSTGLEDLGSDFWDEPLERMIDSIQQEARLHPIGQFITRQRIINLLSVRLRAEEYFKKYPEILEQDVYPAMIIVGLQRTGTTKLQRLLAADPENRSVLSWEAINPAPIKNDVKSGEERIKIAKTSVKALQLMSPGFFAIHPVEYEAPEEDVLLLDVSFLSTTAEATMHVPSYASWLEKTDQSPAYAYMMKLLKLLQWQRPGKRWVLKTPHHLEFLPQIKKHFNDVHLIWPHRDVHQSIPSFLSMVAYSRSLFSNMVRPEEVAEHWVRKVGYMLDQALAFRKDGNEAMFTDIQYEDLVKDSTGVLKQIYYDRGLAVSDELAQIFENTALKNPPGKYGKHAYRLSDFGMENSDLDRYTSAYQEFQKTLNGR</sequence>
<dbReference type="PANTHER" id="PTHR36451">
    <property type="entry name" value="PAPS-DEPENDENT SULFOTRANSFERASE STF3"/>
    <property type="match status" value="1"/>
</dbReference>
<organism evidence="1 2">
    <name type="scientific">Fulvivirga sedimenti</name>
    <dbReference type="NCBI Taxonomy" id="2879465"/>
    <lineage>
        <taxon>Bacteria</taxon>
        <taxon>Pseudomonadati</taxon>
        <taxon>Bacteroidota</taxon>
        <taxon>Cytophagia</taxon>
        <taxon>Cytophagales</taxon>
        <taxon>Fulvivirgaceae</taxon>
        <taxon>Fulvivirga</taxon>
    </lineage>
</organism>
<comment type="caution">
    <text evidence="1">The sequence shown here is derived from an EMBL/GenBank/DDBJ whole genome shotgun (WGS) entry which is preliminary data.</text>
</comment>
<evidence type="ECO:0000313" key="2">
    <source>
        <dbReference type="Proteomes" id="UP001139409"/>
    </source>
</evidence>
<dbReference type="EMBL" id="JAIXNE010000002">
    <property type="protein sequence ID" value="MCA6075616.1"/>
    <property type="molecule type" value="Genomic_DNA"/>
</dbReference>
<keyword evidence="2" id="KW-1185">Reference proteome</keyword>
<dbReference type="AlphaFoldDB" id="A0A9X1L0A0"/>
<evidence type="ECO:0000313" key="1">
    <source>
        <dbReference type="EMBL" id="MCA6075616.1"/>
    </source>
</evidence>
<dbReference type="Proteomes" id="UP001139409">
    <property type="component" value="Unassembled WGS sequence"/>
</dbReference>
<proteinExistence type="predicted"/>
<dbReference type="InterPro" id="IPR027417">
    <property type="entry name" value="P-loop_NTPase"/>
</dbReference>
<dbReference type="SUPFAM" id="SSF52540">
    <property type="entry name" value="P-loop containing nucleoside triphosphate hydrolases"/>
    <property type="match status" value="1"/>
</dbReference>
<accession>A0A9X1L0A0</accession>
<dbReference type="Pfam" id="PF13469">
    <property type="entry name" value="Sulfotransfer_3"/>
    <property type="match status" value="1"/>
</dbReference>
<dbReference type="InterPro" id="IPR052736">
    <property type="entry name" value="Stf3_sulfotransferase"/>
</dbReference>
<reference evidence="1" key="1">
    <citation type="submission" date="2021-09" db="EMBL/GenBank/DDBJ databases">
        <title>Fulvivirga sp. isolated from coastal sediment.</title>
        <authorList>
            <person name="Yu H."/>
        </authorList>
    </citation>
    <scope>NUCLEOTIDE SEQUENCE</scope>
    <source>
        <strain evidence="1">1062</strain>
    </source>
</reference>
<gene>
    <name evidence="1" type="ORF">LDX50_12110</name>
</gene>
<name>A0A9X1L0A0_9BACT</name>
<dbReference type="RefSeq" id="WP_225698713.1">
    <property type="nucleotide sequence ID" value="NZ_JAIXNE010000002.1"/>
</dbReference>
<dbReference type="PANTHER" id="PTHR36451:SF1">
    <property type="entry name" value="OMEGA-HYDROXY-BETA-DIHYDROMENAQUINONE-9 SULFOTRANSFERASE STF3"/>
    <property type="match status" value="1"/>
</dbReference>